<keyword evidence="2" id="KW-1133">Transmembrane helix</keyword>
<gene>
    <name evidence="3" type="ORF">AA15669_1381</name>
</gene>
<dbReference type="EMBL" id="BAQD01000032">
    <property type="protein sequence ID" value="GBQ07447.1"/>
    <property type="molecule type" value="Genomic_DNA"/>
</dbReference>
<evidence type="ECO:0000313" key="3">
    <source>
        <dbReference type="EMBL" id="GBQ07447.1"/>
    </source>
</evidence>
<evidence type="ECO:0000256" key="1">
    <source>
        <dbReference type="SAM" id="MobiDB-lite"/>
    </source>
</evidence>
<dbReference type="Proteomes" id="UP001062901">
    <property type="component" value="Unassembled WGS sequence"/>
</dbReference>
<keyword evidence="4" id="KW-1185">Reference proteome</keyword>
<comment type="caution">
    <text evidence="3">The sequence shown here is derived from an EMBL/GenBank/DDBJ whole genome shotgun (WGS) entry which is preliminary data.</text>
</comment>
<evidence type="ECO:0000313" key="4">
    <source>
        <dbReference type="Proteomes" id="UP001062901"/>
    </source>
</evidence>
<organism evidence="3 4">
    <name type="scientific">Saccharibacter floricola DSM 15669</name>
    <dbReference type="NCBI Taxonomy" id="1123227"/>
    <lineage>
        <taxon>Bacteria</taxon>
        <taxon>Pseudomonadati</taxon>
        <taxon>Pseudomonadota</taxon>
        <taxon>Alphaproteobacteria</taxon>
        <taxon>Acetobacterales</taxon>
        <taxon>Acetobacteraceae</taxon>
        <taxon>Saccharibacter</taxon>
    </lineage>
</organism>
<feature type="transmembrane region" description="Helical" evidence="2">
    <location>
        <begin position="20"/>
        <end position="38"/>
    </location>
</feature>
<evidence type="ECO:0000256" key="2">
    <source>
        <dbReference type="SAM" id="Phobius"/>
    </source>
</evidence>
<accession>A0ABQ0NZQ7</accession>
<feature type="region of interest" description="Disordered" evidence="1">
    <location>
        <begin position="43"/>
        <end position="73"/>
    </location>
</feature>
<proteinExistence type="predicted"/>
<sequence>MGGLRLSLTPRGNHPMNPYFAGGFILTVLGFLTALIVYSNRAGRNSARVSSERQDASDATQSAEAAQRMLEARTNGIRSDNALIDTLDKGTF</sequence>
<protein>
    <submittedName>
        <fullName evidence="3">Uncharacterized protein</fullName>
    </submittedName>
</protein>
<name>A0ABQ0NZQ7_9PROT</name>
<keyword evidence="2" id="KW-0812">Transmembrane</keyword>
<reference evidence="3" key="1">
    <citation type="submission" date="2013-04" db="EMBL/GenBank/DDBJ databases">
        <title>The genome sequencing project of 58 acetic acid bacteria.</title>
        <authorList>
            <person name="Okamoto-Kainuma A."/>
            <person name="Ishikawa M."/>
            <person name="Umino S."/>
            <person name="Koizumi Y."/>
            <person name="Shiwa Y."/>
            <person name="Yoshikawa H."/>
            <person name="Matsutani M."/>
            <person name="Matsushita K."/>
        </authorList>
    </citation>
    <scope>NUCLEOTIDE SEQUENCE</scope>
    <source>
        <strain evidence="3">DSM 15669</strain>
    </source>
</reference>
<keyword evidence="2" id="KW-0472">Membrane</keyword>